<evidence type="ECO:0000313" key="4">
    <source>
        <dbReference type="EMBL" id="MCL1627340.1"/>
    </source>
</evidence>
<dbReference type="EMBL" id="JALZWP010000001">
    <property type="protein sequence ID" value="MCL1627340.1"/>
    <property type="molecule type" value="Genomic_DNA"/>
</dbReference>
<dbReference type="Proteomes" id="UP001202550">
    <property type="component" value="Unassembled WGS sequence"/>
</dbReference>
<evidence type="ECO:0000259" key="3">
    <source>
        <dbReference type="PROSITE" id="PS50894"/>
    </source>
</evidence>
<evidence type="ECO:0000256" key="1">
    <source>
        <dbReference type="ARBA" id="ARBA00023012"/>
    </source>
</evidence>
<dbReference type="InterPro" id="IPR008207">
    <property type="entry name" value="Sig_transdc_His_kin_Hpt_dom"/>
</dbReference>
<dbReference type="PROSITE" id="PS50894">
    <property type="entry name" value="HPT"/>
    <property type="match status" value="1"/>
</dbReference>
<dbReference type="Pfam" id="PF01627">
    <property type="entry name" value="Hpt"/>
    <property type="match status" value="1"/>
</dbReference>
<protein>
    <submittedName>
        <fullName evidence="4">Hpt domain-containing protein</fullName>
    </submittedName>
</protein>
<keyword evidence="5" id="KW-1185">Reference proteome</keyword>
<evidence type="ECO:0000313" key="5">
    <source>
        <dbReference type="Proteomes" id="UP001202550"/>
    </source>
</evidence>
<dbReference type="SUPFAM" id="SSF47226">
    <property type="entry name" value="Histidine-containing phosphotransfer domain, HPT domain"/>
    <property type="match status" value="1"/>
</dbReference>
<keyword evidence="1" id="KW-0902">Two-component regulatory system</keyword>
<name>A0ABT0LYS9_9RHOB</name>
<feature type="modified residue" description="Phosphohistidine" evidence="2">
    <location>
        <position position="68"/>
    </location>
</feature>
<comment type="caution">
    <text evidence="4">The sequence shown here is derived from an EMBL/GenBank/DDBJ whole genome shotgun (WGS) entry which is preliminary data.</text>
</comment>
<gene>
    <name evidence="4" type="ORF">M3N55_01220</name>
</gene>
<evidence type="ECO:0000256" key="2">
    <source>
        <dbReference type="PROSITE-ProRule" id="PRU00110"/>
    </source>
</evidence>
<proteinExistence type="predicted"/>
<dbReference type="Gene3D" id="1.20.120.160">
    <property type="entry name" value="HPT domain"/>
    <property type="match status" value="1"/>
</dbReference>
<accession>A0ABT0LYS9</accession>
<keyword evidence="2" id="KW-0597">Phosphoprotein</keyword>
<sequence length="126" mass="13070">MSGSSATEIISIDAKTLSEFLAMGGSELRGALLAQVQLDLNRCHDALTATLHAPEQDRDLLALCKTAHEVKGLAATIGAFTLAETAMRAELACTSQDVAALAYLLPELTTQTAQAGTALAALAKED</sequence>
<dbReference type="InterPro" id="IPR036641">
    <property type="entry name" value="HPT_dom_sf"/>
</dbReference>
<organism evidence="4 5">
    <name type="scientific">Roseinatronobacter domitianus</name>
    <dbReference type="NCBI Taxonomy" id="2940293"/>
    <lineage>
        <taxon>Bacteria</taxon>
        <taxon>Pseudomonadati</taxon>
        <taxon>Pseudomonadota</taxon>
        <taxon>Alphaproteobacteria</taxon>
        <taxon>Rhodobacterales</taxon>
        <taxon>Paracoccaceae</taxon>
        <taxon>Roseinatronobacter</taxon>
    </lineage>
</organism>
<reference evidence="4 5" key="1">
    <citation type="submission" date="2022-05" db="EMBL/GenBank/DDBJ databases">
        <title>Seasonal and diel survey of microbial diversity of the Tyrrhenian coast.</title>
        <authorList>
            <person name="Gattoni G."/>
            <person name="Corral P."/>
        </authorList>
    </citation>
    <scope>NUCLEOTIDE SEQUENCE [LARGE SCALE GENOMIC DNA]</scope>
    <source>
        <strain evidence="4 5">V10</strain>
    </source>
</reference>
<feature type="domain" description="HPt" evidence="3">
    <location>
        <begin position="25"/>
        <end position="122"/>
    </location>
</feature>
<dbReference type="RefSeq" id="WP_249055593.1">
    <property type="nucleotide sequence ID" value="NZ_JALZWP010000001.1"/>
</dbReference>